<protein>
    <recommendedName>
        <fullName evidence="2">DUF6594 domain-containing protein</fullName>
    </recommendedName>
</protein>
<dbReference type="EMBL" id="MU007024">
    <property type="protein sequence ID" value="KAF2432801.1"/>
    <property type="molecule type" value="Genomic_DNA"/>
</dbReference>
<accession>A0A9P4U0U2</accession>
<gene>
    <name evidence="3" type="ORF">EJ08DRAFT_630152</name>
</gene>
<sequence length="318" mass="35819">MSSTPSALEKGVAREDSARDLTVGSCSPITITPSSRRYSTWSSISSLLKRRPSTNAGAGPARTDTSVWLGARTWFRGTRPETRVRGLSACPRGYPNVAAFLDSDENFMVYRRFGYIQSRLLLNKQDELRELEESLDLYDQRQFRTQPLDVMTRSDLAGTDAKDRQQLFEKLEHRFCSYANLISSAQQLVALNRPAKSDFMSVYNYMNKNQPLKEEEQEWIKCREDLVTLRPGREHAWLDASLEHLLKYLNEMGTGRTDAVCLGTLLVFTLAFSAVLSLFTRARRHEILGAAAAYCAVLVVFLGNVSNNQLSNERTGGP</sequence>
<reference evidence="3" key="1">
    <citation type="journal article" date="2020" name="Stud. Mycol.">
        <title>101 Dothideomycetes genomes: a test case for predicting lifestyles and emergence of pathogens.</title>
        <authorList>
            <person name="Haridas S."/>
            <person name="Albert R."/>
            <person name="Binder M."/>
            <person name="Bloem J."/>
            <person name="Labutti K."/>
            <person name="Salamov A."/>
            <person name="Andreopoulos B."/>
            <person name="Baker S."/>
            <person name="Barry K."/>
            <person name="Bills G."/>
            <person name="Bluhm B."/>
            <person name="Cannon C."/>
            <person name="Castanera R."/>
            <person name="Culley D."/>
            <person name="Daum C."/>
            <person name="Ezra D."/>
            <person name="Gonzalez J."/>
            <person name="Henrissat B."/>
            <person name="Kuo A."/>
            <person name="Liang C."/>
            <person name="Lipzen A."/>
            <person name="Lutzoni F."/>
            <person name="Magnuson J."/>
            <person name="Mondo S."/>
            <person name="Nolan M."/>
            <person name="Ohm R."/>
            <person name="Pangilinan J."/>
            <person name="Park H.-J."/>
            <person name="Ramirez L."/>
            <person name="Alfaro M."/>
            <person name="Sun H."/>
            <person name="Tritt A."/>
            <person name="Yoshinaga Y."/>
            <person name="Zwiers L.-H."/>
            <person name="Turgeon B."/>
            <person name="Goodwin S."/>
            <person name="Spatafora J."/>
            <person name="Crous P."/>
            <person name="Grigoriev I."/>
        </authorList>
    </citation>
    <scope>NUCLEOTIDE SEQUENCE</scope>
    <source>
        <strain evidence="3">CBS 130266</strain>
    </source>
</reference>
<feature type="domain" description="DUF6594" evidence="2">
    <location>
        <begin position="257"/>
        <end position="299"/>
    </location>
</feature>
<dbReference type="PANTHER" id="PTHR34502:SF3">
    <property type="entry name" value="DUF6594 DOMAIN-CONTAINING PROTEIN"/>
    <property type="match status" value="1"/>
</dbReference>
<dbReference type="Proteomes" id="UP000800235">
    <property type="component" value="Unassembled WGS sequence"/>
</dbReference>
<keyword evidence="1" id="KW-1133">Transmembrane helix</keyword>
<evidence type="ECO:0000313" key="4">
    <source>
        <dbReference type="Proteomes" id="UP000800235"/>
    </source>
</evidence>
<feature type="transmembrane region" description="Helical" evidence="1">
    <location>
        <begin position="287"/>
        <end position="305"/>
    </location>
</feature>
<keyword evidence="1" id="KW-0472">Membrane</keyword>
<dbReference type="PANTHER" id="PTHR34502">
    <property type="entry name" value="DUF6594 DOMAIN-CONTAINING PROTEIN-RELATED"/>
    <property type="match status" value="1"/>
</dbReference>
<keyword evidence="1" id="KW-0812">Transmembrane</keyword>
<proteinExistence type="predicted"/>
<evidence type="ECO:0000256" key="1">
    <source>
        <dbReference type="SAM" id="Phobius"/>
    </source>
</evidence>
<dbReference type="InterPro" id="IPR046529">
    <property type="entry name" value="DUF6594"/>
</dbReference>
<feature type="transmembrane region" description="Helical" evidence="1">
    <location>
        <begin position="262"/>
        <end position="280"/>
    </location>
</feature>
<dbReference type="Pfam" id="PF20237">
    <property type="entry name" value="DUF6594"/>
    <property type="match status" value="2"/>
</dbReference>
<dbReference type="AlphaFoldDB" id="A0A9P4U0U2"/>
<dbReference type="OrthoDB" id="3533814at2759"/>
<organism evidence="3 4">
    <name type="scientific">Tothia fuscella</name>
    <dbReference type="NCBI Taxonomy" id="1048955"/>
    <lineage>
        <taxon>Eukaryota</taxon>
        <taxon>Fungi</taxon>
        <taxon>Dikarya</taxon>
        <taxon>Ascomycota</taxon>
        <taxon>Pezizomycotina</taxon>
        <taxon>Dothideomycetes</taxon>
        <taxon>Pleosporomycetidae</taxon>
        <taxon>Venturiales</taxon>
        <taxon>Cylindrosympodiaceae</taxon>
        <taxon>Tothia</taxon>
    </lineage>
</organism>
<name>A0A9P4U0U2_9PEZI</name>
<keyword evidence="4" id="KW-1185">Reference proteome</keyword>
<feature type="domain" description="DUF6594" evidence="2">
    <location>
        <begin position="94"/>
        <end position="249"/>
    </location>
</feature>
<evidence type="ECO:0000313" key="3">
    <source>
        <dbReference type="EMBL" id="KAF2432801.1"/>
    </source>
</evidence>
<comment type="caution">
    <text evidence="3">The sequence shown here is derived from an EMBL/GenBank/DDBJ whole genome shotgun (WGS) entry which is preliminary data.</text>
</comment>
<evidence type="ECO:0000259" key="2">
    <source>
        <dbReference type="Pfam" id="PF20237"/>
    </source>
</evidence>